<dbReference type="PROSITE" id="PS51257">
    <property type="entry name" value="PROKAR_LIPOPROTEIN"/>
    <property type="match status" value="1"/>
</dbReference>
<evidence type="ECO:0008006" key="4">
    <source>
        <dbReference type="Google" id="ProtNLM"/>
    </source>
</evidence>
<comment type="caution">
    <text evidence="2">The sequence shown here is derived from an EMBL/GenBank/DDBJ whole genome shotgun (WGS) entry which is preliminary data.</text>
</comment>
<proteinExistence type="predicted"/>
<name>C0E9Q7_9FIRM</name>
<reference evidence="2 3" key="1">
    <citation type="submission" date="2009-01" db="EMBL/GenBank/DDBJ databases">
        <authorList>
            <person name="Fulton L."/>
            <person name="Clifton S."/>
            <person name="Fulton B."/>
            <person name="Xu J."/>
            <person name="Minx P."/>
            <person name="Pepin K.H."/>
            <person name="Johnson M."/>
            <person name="Bhonagiri V."/>
            <person name="Nash W.E."/>
            <person name="Mardis E.R."/>
            <person name="Wilson R.K."/>
        </authorList>
    </citation>
    <scope>NUCLEOTIDE SEQUENCE [LARGE SCALE GENOMIC DNA]</scope>
    <source>
        <strain evidence="2 3">DSM 5476</strain>
    </source>
</reference>
<dbReference type="HOGENOM" id="CLU_1560288_0_0_9"/>
<keyword evidence="3" id="KW-1185">Reference proteome</keyword>
<evidence type="ECO:0000313" key="2">
    <source>
        <dbReference type="EMBL" id="EEG31822.1"/>
    </source>
</evidence>
<keyword evidence="1" id="KW-0732">Signal</keyword>
<gene>
    <name evidence="2" type="ORF">CLOSTMETH_00558</name>
</gene>
<dbReference type="STRING" id="537013.CLOSTMETH_00558"/>
<dbReference type="EMBL" id="ACEC01000021">
    <property type="protein sequence ID" value="EEG31822.1"/>
    <property type="molecule type" value="Genomic_DNA"/>
</dbReference>
<evidence type="ECO:0000256" key="1">
    <source>
        <dbReference type="SAM" id="SignalP"/>
    </source>
</evidence>
<dbReference type="eggNOG" id="ENOG5033N7E">
    <property type="taxonomic scope" value="Bacteria"/>
</dbReference>
<feature type="signal peptide" evidence="1">
    <location>
        <begin position="1"/>
        <end position="29"/>
    </location>
</feature>
<dbReference type="AlphaFoldDB" id="C0E9Q7"/>
<organism evidence="2 3">
    <name type="scientific">[Clostridium] methylpentosum DSM 5476</name>
    <dbReference type="NCBI Taxonomy" id="537013"/>
    <lineage>
        <taxon>Bacteria</taxon>
        <taxon>Bacillati</taxon>
        <taxon>Bacillota</taxon>
        <taxon>Clostridia</taxon>
        <taxon>Eubacteriales</taxon>
        <taxon>Oscillospiraceae</taxon>
        <taxon>Oscillospiraceae incertae sedis</taxon>
    </lineage>
</organism>
<reference evidence="2 3" key="2">
    <citation type="submission" date="2009-02" db="EMBL/GenBank/DDBJ databases">
        <title>Draft genome sequence of Clostridium methylpentosum (DSM 5476).</title>
        <authorList>
            <person name="Sudarsanam P."/>
            <person name="Ley R."/>
            <person name="Guruge J."/>
            <person name="Turnbaugh P.J."/>
            <person name="Mahowald M."/>
            <person name="Liep D."/>
            <person name="Gordon J."/>
        </authorList>
    </citation>
    <scope>NUCLEOTIDE SEQUENCE [LARGE SCALE GENOMIC DNA]</scope>
    <source>
        <strain evidence="2 3">DSM 5476</strain>
    </source>
</reference>
<sequence>MLRKKILPVLAVLALVAVLVGCFSQQNTAQNAALQNEFSLVASISYQGIQAKGTVSKAGESYQLQITEPEALSGMGFEYDGEKVNVSYLGLSVGVDKNTILTSAAASIVTSFNHALVGSGTSVKNDGDNFVITGKTESGTYKLTASRSDGTPVSLELPDSKLSCAFSKPEG</sequence>
<evidence type="ECO:0000313" key="3">
    <source>
        <dbReference type="Proteomes" id="UP000003340"/>
    </source>
</evidence>
<dbReference type="Proteomes" id="UP000003340">
    <property type="component" value="Unassembled WGS sequence"/>
</dbReference>
<protein>
    <recommendedName>
        <fullName evidence="4">Lipoprotein</fullName>
    </recommendedName>
</protein>
<feature type="chain" id="PRO_5039418346" description="Lipoprotein" evidence="1">
    <location>
        <begin position="30"/>
        <end position="171"/>
    </location>
</feature>
<accession>C0E9Q7</accession>